<organism evidence="2 3">
    <name type="scientific">Strongylus vulgaris</name>
    <name type="common">Blood worm</name>
    <dbReference type="NCBI Taxonomy" id="40348"/>
    <lineage>
        <taxon>Eukaryota</taxon>
        <taxon>Metazoa</taxon>
        <taxon>Ecdysozoa</taxon>
        <taxon>Nematoda</taxon>
        <taxon>Chromadorea</taxon>
        <taxon>Rhabditida</taxon>
        <taxon>Rhabditina</taxon>
        <taxon>Rhabditomorpha</taxon>
        <taxon>Strongyloidea</taxon>
        <taxon>Strongylidae</taxon>
        <taxon>Strongylus</taxon>
    </lineage>
</organism>
<feature type="domain" description="Phosphofurin acidic cluster sorting protein 1/2 C-terminal" evidence="1">
    <location>
        <begin position="17"/>
        <end position="75"/>
    </location>
</feature>
<evidence type="ECO:0000259" key="1">
    <source>
        <dbReference type="Pfam" id="PF10254"/>
    </source>
</evidence>
<name>A0A3P7J2A9_STRVU</name>
<accession>A0A3P7J2A9</accession>
<dbReference type="AlphaFoldDB" id="A0A3P7J2A9"/>
<dbReference type="PANTHER" id="PTHR13280:SF17">
    <property type="entry name" value="KRUEPPEL TARGET AT 95D, ISOFORM A"/>
    <property type="match status" value="1"/>
</dbReference>
<dbReference type="EMBL" id="UYYB01023502">
    <property type="protein sequence ID" value="VDM72064.1"/>
    <property type="molecule type" value="Genomic_DNA"/>
</dbReference>
<evidence type="ECO:0000313" key="3">
    <source>
        <dbReference type="Proteomes" id="UP000270094"/>
    </source>
</evidence>
<dbReference type="InterPro" id="IPR019381">
    <property type="entry name" value="PACS1/2_C"/>
</dbReference>
<dbReference type="Pfam" id="PF10254">
    <property type="entry name" value="Pacs-1"/>
    <property type="match status" value="1"/>
</dbReference>
<dbReference type="GO" id="GO:0072659">
    <property type="term" value="P:protein localization to plasma membrane"/>
    <property type="evidence" value="ECO:0007669"/>
    <property type="project" value="TreeGrafter"/>
</dbReference>
<dbReference type="Proteomes" id="UP000270094">
    <property type="component" value="Unassembled WGS sequence"/>
</dbReference>
<sequence>KHHFALQDQEFLQRSENENPPVLVGAVSRLLCSGASKHNDLTVSVDGFIYERVRYFQCSSQWQTHIKSFPLSLISQGNAPSAV</sequence>
<proteinExistence type="predicted"/>
<reference evidence="2 3" key="1">
    <citation type="submission" date="2018-11" db="EMBL/GenBank/DDBJ databases">
        <authorList>
            <consortium name="Pathogen Informatics"/>
        </authorList>
    </citation>
    <scope>NUCLEOTIDE SEQUENCE [LARGE SCALE GENOMIC DNA]</scope>
</reference>
<dbReference type="PANTHER" id="PTHR13280">
    <property type="entry name" value="PHOSPHOFURIN ACIDIC CLUSTER SORTING PROTEIN"/>
    <property type="match status" value="1"/>
</dbReference>
<protein>
    <recommendedName>
        <fullName evidence="1">Phosphofurin acidic cluster sorting protein 1/2 C-terminal domain-containing protein</fullName>
    </recommendedName>
</protein>
<dbReference type="OrthoDB" id="28829at2759"/>
<gene>
    <name evidence="2" type="ORF">SVUK_LOCUS7062</name>
</gene>
<evidence type="ECO:0000313" key="2">
    <source>
        <dbReference type="EMBL" id="VDM72064.1"/>
    </source>
</evidence>
<keyword evidence="3" id="KW-1185">Reference proteome</keyword>
<feature type="non-terminal residue" evidence="2">
    <location>
        <position position="1"/>
    </location>
</feature>